<protein>
    <submittedName>
        <fullName evidence="4">Alpha/beta fold family hydrolase</fullName>
    </submittedName>
</protein>
<evidence type="ECO:0000259" key="3">
    <source>
        <dbReference type="Pfam" id="PF14833"/>
    </source>
</evidence>
<evidence type="ECO:0000313" key="4">
    <source>
        <dbReference type="EMBL" id="KAH7050028.1"/>
    </source>
</evidence>
<organism evidence="4 5">
    <name type="scientific">Macrophomina phaseolina</name>
    <dbReference type="NCBI Taxonomy" id="35725"/>
    <lineage>
        <taxon>Eukaryota</taxon>
        <taxon>Fungi</taxon>
        <taxon>Dikarya</taxon>
        <taxon>Ascomycota</taxon>
        <taxon>Pezizomycotina</taxon>
        <taxon>Dothideomycetes</taxon>
        <taxon>Dothideomycetes incertae sedis</taxon>
        <taxon>Botryosphaeriales</taxon>
        <taxon>Botryosphaeriaceae</taxon>
        <taxon>Macrophomina</taxon>
    </lineage>
</organism>
<sequence>MAAGTNGNVAEGAFGFIGLGAMGYPMASHIRKKIPPATPLYLFDLNTAATILSIVTASPHVRAVYLDERKGVIAAPPSGDRLMLECSTIDFETAREIGNALAEAGRGTYVDTPVSGGVPGAAAGNLSFLVGAAPDAPFRKRLDAVVAMMGSPEKVFYLGGLGNGLGAKISNNYIAGVVNLCTAEALNFGIRAGIDKHDLVKVIKASTGSTFMLDKVCPVPGVDPAAPSSRDYEGGFKMFMMPKDIGLAVDMAEKLGARPTTGKAALALYREAAEDPKIREKDASSHPNGQTTHYVLDDFTDPWKPSEAIILQPGFGRHASFWYHWVPILARKYRVIRRDLRGHGFSSVPSANAYEYSLDIILAEIIDTLDQLGLEKVHFLGESTSGMLAEALAARHPSRLLSITVCSSPTFLPLAAQHMFALGEESWPVACRKLGARGWAERLSQVPGTVSSPDPGYIKWWLEQISLQSGEGLAGYAEFLSTLDGRPFLKDIKVPMLILAPANSAATKVEEQRGIQEQVSGARLVVIEGKGHEIYTEMAEECQTAFLEFLLEVESQRTQTV</sequence>
<evidence type="ECO:0000259" key="1">
    <source>
        <dbReference type="Pfam" id="PF00561"/>
    </source>
</evidence>
<dbReference type="PANTHER" id="PTHR22981:SF81">
    <property type="entry name" value="DEHYDROGENASE, PUTATIVE-RELATED"/>
    <property type="match status" value="1"/>
</dbReference>
<accession>A0ABQ8GAM1</accession>
<dbReference type="EMBL" id="JAGTJR010000013">
    <property type="protein sequence ID" value="KAH7050028.1"/>
    <property type="molecule type" value="Genomic_DNA"/>
</dbReference>
<evidence type="ECO:0000259" key="2">
    <source>
        <dbReference type="Pfam" id="PF03446"/>
    </source>
</evidence>
<dbReference type="SUPFAM" id="SSF51735">
    <property type="entry name" value="NAD(P)-binding Rossmann-fold domains"/>
    <property type="match status" value="1"/>
</dbReference>
<dbReference type="PROSITE" id="PS00895">
    <property type="entry name" value="3_HYDROXYISOBUT_DH"/>
    <property type="match status" value="1"/>
</dbReference>
<dbReference type="InterPro" id="IPR029058">
    <property type="entry name" value="AB_hydrolase_fold"/>
</dbReference>
<dbReference type="Pfam" id="PF14833">
    <property type="entry name" value="NAD_binding_11"/>
    <property type="match status" value="1"/>
</dbReference>
<dbReference type="InterPro" id="IPR029154">
    <property type="entry name" value="HIBADH-like_NADP-bd"/>
</dbReference>
<dbReference type="SUPFAM" id="SSF53474">
    <property type="entry name" value="alpha/beta-Hydrolases"/>
    <property type="match status" value="1"/>
</dbReference>
<dbReference type="Pfam" id="PF03446">
    <property type="entry name" value="NAD_binding_2"/>
    <property type="match status" value="1"/>
</dbReference>
<reference evidence="4 5" key="1">
    <citation type="journal article" date="2021" name="Nat. Commun.">
        <title>Genetic determinants of endophytism in the Arabidopsis root mycobiome.</title>
        <authorList>
            <person name="Mesny F."/>
            <person name="Miyauchi S."/>
            <person name="Thiergart T."/>
            <person name="Pickel B."/>
            <person name="Atanasova L."/>
            <person name="Karlsson M."/>
            <person name="Huettel B."/>
            <person name="Barry K.W."/>
            <person name="Haridas S."/>
            <person name="Chen C."/>
            <person name="Bauer D."/>
            <person name="Andreopoulos W."/>
            <person name="Pangilinan J."/>
            <person name="LaButti K."/>
            <person name="Riley R."/>
            <person name="Lipzen A."/>
            <person name="Clum A."/>
            <person name="Drula E."/>
            <person name="Henrissat B."/>
            <person name="Kohler A."/>
            <person name="Grigoriev I.V."/>
            <person name="Martin F.M."/>
            <person name="Hacquard S."/>
        </authorList>
    </citation>
    <scope>NUCLEOTIDE SEQUENCE [LARGE SCALE GENOMIC DNA]</scope>
    <source>
        <strain evidence="4 5">MPI-SDFR-AT-0080</strain>
    </source>
</reference>
<dbReference type="InterPro" id="IPR013328">
    <property type="entry name" value="6PGD_dom2"/>
</dbReference>
<evidence type="ECO:0000313" key="5">
    <source>
        <dbReference type="Proteomes" id="UP000774617"/>
    </source>
</evidence>
<dbReference type="GO" id="GO:0016787">
    <property type="term" value="F:hydrolase activity"/>
    <property type="evidence" value="ECO:0007669"/>
    <property type="project" value="UniProtKB-KW"/>
</dbReference>
<dbReference type="Proteomes" id="UP000774617">
    <property type="component" value="Unassembled WGS sequence"/>
</dbReference>
<feature type="domain" description="6-phosphogluconate dehydrogenase NADP-binding" evidence="2">
    <location>
        <begin position="47"/>
        <end position="159"/>
    </location>
</feature>
<gene>
    <name evidence="4" type="ORF">B0J12DRAFT_718982</name>
</gene>
<dbReference type="InterPro" id="IPR036291">
    <property type="entry name" value="NAD(P)-bd_dom_sf"/>
</dbReference>
<name>A0ABQ8GAM1_9PEZI</name>
<dbReference type="Gene3D" id="1.10.1040.10">
    <property type="entry name" value="N-(1-d-carboxylethyl)-l-norvaline Dehydrogenase, domain 2"/>
    <property type="match status" value="1"/>
</dbReference>
<dbReference type="Pfam" id="PF00561">
    <property type="entry name" value="Abhydrolase_1"/>
    <property type="match status" value="1"/>
</dbReference>
<dbReference type="InterPro" id="IPR008927">
    <property type="entry name" value="6-PGluconate_DH-like_C_sf"/>
</dbReference>
<dbReference type="PANTHER" id="PTHR22981">
    <property type="entry name" value="3-HYDROXYISOBUTYRATE DEHYDROGENASE-RELATED"/>
    <property type="match status" value="1"/>
</dbReference>
<dbReference type="SUPFAM" id="SSF48179">
    <property type="entry name" value="6-phosphogluconate dehydrogenase C-terminal domain-like"/>
    <property type="match status" value="1"/>
</dbReference>
<comment type="caution">
    <text evidence="4">The sequence shown here is derived from an EMBL/GenBank/DDBJ whole genome shotgun (WGS) entry which is preliminary data.</text>
</comment>
<keyword evidence="4" id="KW-0378">Hydrolase</keyword>
<dbReference type="InterPro" id="IPR002204">
    <property type="entry name" value="3-OH-isobutyrate_DH-rel_CS"/>
</dbReference>
<dbReference type="InterPro" id="IPR006115">
    <property type="entry name" value="6PGDH_NADP-bd"/>
</dbReference>
<keyword evidence="5" id="KW-1185">Reference proteome</keyword>
<proteinExistence type="predicted"/>
<dbReference type="Gene3D" id="3.40.50.1820">
    <property type="entry name" value="alpha/beta hydrolase"/>
    <property type="match status" value="1"/>
</dbReference>
<dbReference type="InterPro" id="IPR000073">
    <property type="entry name" value="AB_hydrolase_1"/>
</dbReference>
<feature type="domain" description="3-hydroxyisobutyrate dehydrogenase-like NAD-binding" evidence="3">
    <location>
        <begin position="162"/>
        <end position="275"/>
    </location>
</feature>
<feature type="domain" description="AB hydrolase-1" evidence="1">
    <location>
        <begin position="308"/>
        <end position="418"/>
    </location>
</feature>
<dbReference type="Gene3D" id="3.40.50.720">
    <property type="entry name" value="NAD(P)-binding Rossmann-like Domain"/>
    <property type="match status" value="1"/>
</dbReference>